<keyword evidence="2" id="KW-0238">DNA-binding</keyword>
<proteinExistence type="predicted"/>
<dbReference type="Proteomes" id="UP000244523">
    <property type="component" value="Unassembled WGS sequence"/>
</dbReference>
<evidence type="ECO:0000256" key="1">
    <source>
        <dbReference type="ARBA" id="ARBA00023015"/>
    </source>
</evidence>
<name>A0A2T6KDT8_9RHOB</name>
<dbReference type="Gene3D" id="3.30.450.80">
    <property type="entry name" value="Transcription factor LuxR-like, autoinducer-binding domain"/>
    <property type="match status" value="1"/>
</dbReference>
<dbReference type="InterPro" id="IPR036693">
    <property type="entry name" value="TF_LuxR_autoind-bd_dom_sf"/>
</dbReference>
<sequence>MSATSIEISSELGKLNEAAPSGYALGFHVQYTSTKFLFQTYEKKWLDYYSQHGLVMADPIVAWCFENTGYTRWSDLTDDAGVLVKAAEYGLNYGVVYATDAGGSRSMAGFARDDREFTDDEIAALIAKVDLLHAATADQAELSLETIAQLRNMSIMVTHPGL</sequence>
<dbReference type="EMBL" id="QBUD01000008">
    <property type="protein sequence ID" value="PUB13173.1"/>
    <property type="molecule type" value="Genomic_DNA"/>
</dbReference>
<dbReference type="OrthoDB" id="7826109at2"/>
<feature type="domain" description="Transcription factor LuxR-like autoinducer-binding" evidence="4">
    <location>
        <begin position="33"/>
        <end position="133"/>
    </location>
</feature>
<evidence type="ECO:0000256" key="3">
    <source>
        <dbReference type="ARBA" id="ARBA00023163"/>
    </source>
</evidence>
<evidence type="ECO:0000259" key="4">
    <source>
        <dbReference type="Pfam" id="PF03472"/>
    </source>
</evidence>
<reference evidence="5 6" key="1">
    <citation type="submission" date="2018-04" db="EMBL/GenBank/DDBJ databases">
        <title>Genomic Encyclopedia of Archaeal and Bacterial Type Strains, Phase II (KMG-II): from individual species to whole genera.</title>
        <authorList>
            <person name="Goeker M."/>
        </authorList>
    </citation>
    <scope>NUCLEOTIDE SEQUENCE [LARGE SCALE GENOMIC DNA]</scope>
    <source>
        <strain evidence="5 6">DSM 29955</strain>
    </source>
</reference>
<organism evidence="5 6">
    <name type="scientific">Yoonia sediminilitoris</name>
    <dbReference type="NCBI Taxonomy" id="1286148"/>
    <lineage>
        <taxon>Bacteria</taxon>
        <taxon>Pseudomonadati</taxon>
        <taxon>Pseudomonadota</taxon>
        <taxon>Alphaproteobacteria</taxon>
        <taxon>Rhodobacterales</taxon>
        <taxon>Paracoccaceae</taxon>
        <taxon>Yoonia</taxon>
    </lineage>
</organism>
<dbReference type="GO" id="GO:0003677">
    <property type="term" value="F:DNA binding"/>
    <property type="evidence" value="ECO:0007669"/>
    <property type="project" value="UniProtKB-KW"/>
</dbReference>
<dbReference type="SUPFAM" id="SSF75516">
    <property type="entry name" value="Pheromone-binding domain of LuxR-like quorum-sensing transcription factors"/>
    <property type="match status" value="1"/>
</dbReference>
<keyword evidence="3" id="KW-0804">Transcription</keyword>
<keyword evidence="6" id="KW-1185">Reference proteome</keyword>
<gene>
    <name evidence="5" type="ORF">C8N45_10894</name>
</gene>
<dbReference type="RefSeq" id="WP_108387048.1">
    <property type="nucleotide sequence ID" value="NZ_QBUD01000008.1"/>
</dbReference>
<evidence type="ECO:0000313" key="5">
    <source>
        <dbReference type="EMBL" id="PUB13173.1"/>
    </source>
</evidence>
<protein>
    <submittedName>
        <fullName evidence="5">LuxR family transcriptional regulator</fullName>
    </submittedName>
</protein>
<dbReference type="AlphaFoldDB" id="A0A2T6KDT8"/>
<evidence type="ECO:0000256" key="2">
    <source>
        <dbReference type="ARBA" id="ARBA00023125"/>
    </source>
</evidence>
<evidence type="ECO:0000313" key="6">
    <source>
        <dbReference type="Proteomes" id="UP000244523"/>
    </source>
</evidence>
<accession>A0A2T6KDT8</accession>
<keyword evidence="1" id="KW-0805">Transcription regulation</keyword>
<comment type="caution">
    <text evidence="5">The sequence shown here is derived from an EMBL/GenBank/DDBJ whole genome shotgun (WGS) entry which is preliminary data.</text>
</comment>
<dbReference type="Pfam" id="PF03472">
    <property type="entry name" value="Autoind_bind"/>
    <property type="match status" value="1"/>
</dbReference>
<dbReference type="InterPro" id="IPR005143">
    <property type="entry name" value="TF_LuxR_autoind-bd_dom"/>
</dbReference>